<proteinExistence type="predicted"/>
<protein>
    <recommendedName>
        <fullName evidence="4">Stage III sporulation protein AD</fullName>
    </recommendedName>
</protein>
<reference evidence="2 3" key="1">
    <citation type="submission" date="2020-01" db="EMBL/GenBank/DDBJ databases">
        <authorList>
            <person name="Liu G."/>
            <person name="Liu B."/>
        </authorList>
    </citation>
    <scope>NUCLEOTIDE SEQUENCE [LARGE SCALE GENOMIC DNA]</scope>
    <source>
        <strain evidence="2 3">FJAT-51161</strain>
    </source>
</reference>
<feature type="transmembrane region" description="Helical" evidence="1">
    <location>
        <begin position="74"/>
        <end position="94"/>
    </location>
</feature>
<accession>A0ABX7AQT0</accession>
<dbReference type="RefSeq" id="WP_053596688.1">
    <property type="nucleotide sequence ID" value="NZ_CP067341.1"/>
</dbReference>
<evidence type="ECO:0000256" key="1">
    <source>
        <dbReference type="SAM" id="Phobius"/>
    </source>
</evidence>
<keyword evidence="3" id="KW-1185">Reference proteome</keyword>
<keyword evidence="1" id="KW-0812">Transmembrane</keyword>
<gene>
    <name evidence="2" type="ORF">FJQ98_21010</name>
</gene>
<dbReference type="Proteomes" id="UP000596049">
    <property type="component" value="Chromosome"/>
</dbReference>
<feature type="transmembrane region" description="Helical" evidence="1">
    <location>
        <begin position="7"/>
        <end position="25"/>
    </location>
</feature>
<dbReference type="EMBL" id="CP067341">
    <property type="protein sequence ID" value="QQP11642.1"/>
    <property type="molecule type" value="Genomic_DNA"/>
</dbReference>
<organism evidence="2 3">
    <name type="scientific">Lysinibacillus agricola</name>
    <dbReference type="NCBI Taxonomy" id="2590012"/>
    <lineage>
        <taxon>Bacteria</taxon>
        <taxon>Bacillati</taxon>
        <taxon>Bacillota</taxon>
        <taxon>Bacilli</taxon>
        <taxon>Bacillales</taxon>
        <taxon>Bacillaceae</taxon>
        <taxon>Lysinibacillus</taxon>
    </lineage>
</organism>
<evidence type="ECO:0000313" key="2">
    <source>
        <dbReference type="EMBL" id="QQP11642.1"/>
    </source>
</evidence>
<keyword evidence="1" id="KW-1133">Transmembrane helix</keyword>
<name>A0ABX7AQT0_9BACI</name>
<sequence>MSTNIKIVVFCVLLFIVISTLLNIIEFRDNYLLFQNLFEQLFDQISSSIYQGTNLSDYLNALRESIVNLMSSYINLRSVGSAFICTIVGIALLIEPDQENVIEFGKRLFDYFFL</sequence>
<keyword evidence="1" id="KW-0472">Membrane</keyword>
<evidence type="ECO:0008006" key="4">
    <source>
        <dbReference type="Google" id="ProtNLM"/>
    </source>
</evidence>
<evidence type="ECO:0000313" key="3">
    <source>
        <dbReference type="Proteomes" id="UP000596049"/>
    </source>
</evidence>